<evidence type="ECO:0000256" key="5">
    <source>
        <dbReference type="ARBA" id="ARBA00022801"/>
    </source>
</evidence>
<evidence type="ECO:0000256" key="11">
    <source>
        <dbReference type="PIRSR" id="PIRSR621190-2"/>
    </source>
</evidence>
<dbReference type="InterPro" id="IPR018487">
    <property type="entry name" value="Hemopexin-like_repeat"/>
</dbReference>
<organism evidence="17 18">
    <name type="scientific">Clytia hemisphaerica</name>
    <dbReference type="NCBI Taxonomy" id="252671"/>
    <lineage>
        <taxon>Eukaryota</taxon>
        <taxon>Metazoa</taxon>
        <taxon>Cnidaria</taxon>
        <taxon>Hydrozoa</taxon>
        <taxon>Hydroidolina</taxon>
        <taxon>Leptothecata</taxon>
        <taxon>Obeliida</taxon>
        <taxon>Clytiidae</taxon>
        <taxon>Clytia</taxon>
    </lineage>
</organism>
<dbReference type="InterPro" id="IPR036365">
    <property type="entry name" value="PGBD-like_sf"/>
</dbReference>
<evidence type="ECO:0000256" key="4">
    <source>
        <dbReference type="ARBA" id="ARBA00022729"/>
    </source>
</evidence>
<dbReference type="GO" id="GO:0008270">
    <property type="term" value="F:zinc ion binding"/>
    <property type="evidence" value="ECO:0007669"/>
    <property type="project" value="InterPro"/>
</dbReference>
<feature type="signal peptide" evidence="15">
    <location>
        <begin position="1"/>
        <end position="23"/>
    </location>
</feature>
<feature type="repeat" description="Hemopexin" evidence="13">
    <location>
        <begin position="481"/>
        <end position="527"/>
    </location>
</feature>
<dbReference type="CDD" id="cd04278">
    <property type="entry name" value="ZnMc_MMP"/>
    <property type="match status" value="1"/>
</dbReference>
<keyword evidence="6 10" id="KW-0862">Zinc</keyword>
<evidence type="ECO:0000256" key="14">
    <source>
        <dbReference type="SAM" id="MobiDB-lite"/>
    </source>
</evidence>
<dbReference type="PANTHER" id="PTHR10201:SF291">
    <property type="entry name" value="MATRIX METALLOPROTEINASE 1, ISOFORM C-RELATED"/>
    <property type="match status" value="1"/>
</dbReference>
<dbReference type="SUPFAM" id="SSF47090">
    <property type="entry name" value="PGBD-like"/>
    <property type="match status" value="1"/>
</dbReference>
<dbReference type="SUPFAM" id="SSF50923">
    <property type="entry name" value="Hemopexin-like domain"/>
    <property type="match status" value="1"/>
</dbReference>
<name>A0A7M5URG1_9CNID</name>
<evidence type="ECO:0000256" key="12">
    <source>
        <dbReference type="PIRSR" id="PIRSR621190-3"/>
    </source>
</evidence>
<dbReference type="InterPro" id="IPR018486">
    <property type="entry name" value="Hemopexin_CS"/>
</dbReference>
<dbReference type="Gene3D" id="2.110.10.10">
    <property type="entry name" value="Hemopexin-like domain"/>
    <property type="match status" value="1"/>
</dbReference>
<evidence type="ECO:0000313" key="18">
    <source>
        <dbReference type="Proteomes" id="UP000594262"/>
    </source>
</evidence>
<feature type="binding site" evidence="11">
    <location>
        <position position="227"/>
    </location>
    <ligand>
        <name>Ca(2+)</name>
        <dbReference type="ChEBI" id="CHEBI:29108"/>
        <label>1</label>
    </ligand>
</feature>
<dbReference type="GO" id="GO:0031012">
    <property type="term" value="C:extracellular matrix"/>
    <property type="evidence" value="ECO:0007669"/>
    <property type="project" value="InterPro"/>
</dbReference>
<dbReference type="GO" id="GO:0004222">
    <property type="term" value="F:metalloendopeptidase activity"/>
    <property type="evidence" value="ECO:0007669"/>
    <property type="project" value="InterPro"/>
</dbReference>
<reference evidence="17" key="1">
    <citation type="submission" date="2021-01" db="UniProtKB">
        <authorList>
            <consortium name="EnsemblMetazoa"/>
        </authorList>
    </citation>
    <scope>IDENTIFICATION</scope>
</reference>
<keyword evidence="12" id="KW-1015">Disulfide bond</keyword>
<keyword evidence="3 10" id="KW-0479">Metal-binding</keyword>
<feature type="binding site" evidence="11">
    <location>
        <position position="194"/>
    </location>
    <ligand>
        <name>Zn(2+)</name>
        <dbReference type="ChEBI" id="CHEBI:29105"/>
        <label>1</label>
    </ligand>
</feature>
<comment type="cofactor">
    <cofactor evidence="11">
        <name>Ca(2+)</name>
        <dbReference type="ChEBI" id="CHEBI:29108"/>
    </cofactor>
    <text evidence="11">Can bind about 5 Ca(2+) ions per subunit.</text>
</comment>
<evidence type="ECO:0000256" key="10">
    <source>
        <dbReference type="PIRSR" id="PIRSR001191-2"/>
    </source>
</evidence>
<protein>
    <recommendedName>
        <fullName evidence="16">Peptidase metallopeptidase domain-containing protein</fullName>
    </recommendedName>
</protein>
<evidence type="ECO:0000256" key="13">
    <source>
        <dbReference type="PROSITE-ProRule" id="PRU01011"/>
    </source>
</evidence>
<dbReference type="RefSeq" id="XP_066920371.1">
    <property type="nucleotide sequence ID" value="XM_067064270.1"/>
</dbReference>
<comment type="similarity">
    <text evidence="1">Belongs to the peptidase M10A family.</text>
</comment>
<evidence type="ECO:0000256" key="9">
    <source>
        <dbReference type="PIRSR" id="PIRSR001191-1"/>
    </source>
</evidence>
<dbReference type="PIRSF" id="PIRSF001191">
    <property type="entry name" value="Peptidase_M10A_matrix"/>
    <property type="match status" value="1"/>
</dbReference>
<dbReference type="Pfam" id="PF00413">
    <property type="entry name" value="Peptidase_M10"/>
    <property type="match status" value="1"/>
</dbReference>
<accession>A0A7M5URG1</accession>
<feature type="binding site" evidence="10">
    <location>
        <position position="255"/>
    </location>
    <ligand>
        <name>Zn(2+)</name>
        <dbReference type="ChEBI" id="CHEBI:29105"/>
        <label>2</label>
        <note>catalytic</note>
    </ligand>
</feature>
<dbReference type="SUPFAM" id="SSF55486">
    <property type="entry name" value="Metalloproteases ('zincins'), catalytic domain"/>
    <property type="match status" value="1"/>
</dbReference>
<proteinExistence type="inferred from homology"/>
<feature type="binding site" evidence="11">
    <location>
        <position position="200"/>
    </location>
    <ligand>
        <name>Ca(2+)</name>
        <dbReference type="ChEBI" id="CHEBI:29108"/>
        <label>3</label>
    </ligand>
</feature>
<feature type="chain" id="PRO_5029776179" description="Peptidase metallopeptidase domain-containing protein" evidence="15">
    <location>
        <begin position="24"/>
        <end position="569"/>
    </location>
</feature>
<dbReference type="PROSITE" id="PS00024">
    <property type="entry name" value="HEMOPEXIN"/>
    <property type="match status" value="1"/>
</dbReference>
<feature type="region of interest" description="Disordered" evidence="14">
    <location>
        <begin position="295"/>
        <end position="314"/>
    </location>
</feature>
<keyword evidence="5" id="KW-0378">Hydrolase</keyword>
<feature type="binding site" evidence="10">
    <location>
        <position position="245"/>
    </location>
    <ligand>
        <name>Zn(2+)</name>
        <dbReference type="ChEBI" id="CHEBI:29105"/>
        <label>2</label>
        <note>catalytic</note>
    </ligand>
</feature>
<feature type="binding site" evidence="11">
    <location>
        <position position="199"/>
    </location>
    <ligand>
        <name>Ca(2+)</name>
        <dbReference type="ChEBI" id="CHEBI:29108"/>
        <label>3</label>
    </ligand>
</feature>
<feature type="repeat" description="Hemopexin" evidence="13">
    <location>
        <begin position="432"/>
        <end position="480"/>
    </location>
</feature>
<keyword evidence="4 15" id="KW-0732">Signal</keyword>
<evidence type="ECO:0000256" key="15">
    <source>
        <dbReference type="SAM" id="SignalP"/>
    </source>
</evidence>
<dbReference type="PANTHER" id="PTHR10201">
    <property type="entry name" value="MATRIX METALLOPROTEINASE"/>
    <property type="match status" value="1"/>
</dbReference>
<keyword evidence="18" id="KW-1185">Reference proteome</keyword>
<evidence type="ECO:0000256" key="1">
    <source>
        <dbReference type="ARBA" id="ARBA00010370"/>
    </source>
</evidence>
<feature type="active site" evidence="9">
    <location>
        <position position="246"/>
    </location>
</feature>
<dbReference type="SMART" id="SM00235">
    <property type="entry name" value="ZnMc"/>
    <property type="match status" value="1"/>
</dbReference>
<dbReference type="InterPro" id="IPR001818">
    <property type="entry name" value="Pept_M10_metallopeptidase"/>
</dbReference>
<feature type="binding site" evidence="11">
    <location>
        <position position="225"/>
    </location>
    <ligand>
        <name>Ca(2+)</name>
        <dbReference type="ChEBI" id="CHEBI:29108"/>
        <label>1</label>
    </ligand>
</feature>
<dbReference type="InterPro" id="IPR033739">
    <property type="entry name" value="M10A_MMP"/>
</dbReference>
<dbReference type="OrthoDB" id="406838at2759"/>
<dbReference type="GO" id="GO:0005615">
    <property type="term" value="C:extracellular space"/>
    <property type="evidence" value="ECO:0007669"/>
    <property type="project" value="TreeGrafter"/>
</dbReference>
<dbReference type="EnsemblMetazoa" id="CLYHEMT003308.1">
    <property type="protein sequence ID" value="CLYHEMP003308.1"/>
    <property type="gene ID" value="CLYHEMG003308"/>
</dbReference>
<evidence type="ECO:0000313" key="17">
    <source>
        <dbReference type="EnsemblMetazoa" id="CLYHEMP003308.1"/>
    </source>
</evidence>
<dbReference type="PROSITE" id="PS51642">
    <property type="entry name" value="HEMOPEXIN_2"/>
    <property type="match status" value="2"/>
</dbReference>
<feature type="binding site" evidence="11">
    <location>
        <position position="224"/>
    </location>
    <ligand>
        <name>Ca(2+)</name>
        <dbReference type="ChEBI" id="CHEBI:29108"/>
        <label>3</label>
    </ligand>
</feature>
<dbReference type="GeneID" id="136807674"/>
<dbReference type="GO" id="GO:0006508">
    <property type="term" value="P:proteolysis"/>
    <property type="evidence" value="ECO:0007669"/>
    <property type="project" value="UniProtKB-KW"/>
</dbReference>
<dbReference type="Pfam" id="PF00045">
    <property type="entry name" value="Hemopexin"/>
    <property type="match status" value="1"/>
</dbReference>
<dbReference type="InterPro" id="IPR006026">
    <property type="entry name" value="Peptidase_Metallo"/>
</dbReference>
<feature type="binding site" evidence="11">
    <location>
        <position position="222"/>
    </location>
    <ligand>
        <name>Zn(2+)</name>
        <dbReference type="ChEBI" id="CHEBI:29105"/>
        <label>1</label>
    </ligand>
</feature>
<feature type="binding site" evidence="11">
    <location>
        <position position="485"/>
    </location>
    <ligand>
        <name>Ca(2+)</name>
        <dbReference type="ChEBI" id="CHEBI:29108"/>
        <label>4</label>
    </ligand>
</feature>
<evidence type="ECO:0000259" key="16">
    <source>
        <dbReference type="SMART" id="SM00235"/>
    </source>
</evidence>
<evidence type="ECO:0000256" key="8">
    <source>
        <dbReference type="ARBA" id="ARBA00023049"/>
    </source>
</evidence>
<evidence type="ECO:0000256" key="7">
    <source>
        <dbReference type="ARBA" id="ARBA00022837"/>
    </source>
</evidence>
<evidence type="ECO:0000256" key="6">
    <source>
        <dbReference type="ARBA" id="ARBA00022833"/>
    </source>
</evidence>
<sequence>MGRITHLLVGVILLLTVYHHVHAQKVDTGKLTPKVAADVKAYMEKYGYSHGFNVGSSVASEELKKFQQYANIAITGQLDDATLKKMNDERCGMADFNLEVNKRVRRYVHQGTNWKPLFNKKGEMTLRWTLLNTDSGKTVTYAQALEAMRIAFFFWNEKTDIDFVEVSKDKVGTLGNEKENIEILCSFESGGHGDPYYFDGPGRTLAHAFYPLSNKGLSGDVHFDDDEEYTYKSAIGKNLLWVATHEIGHSLGLAHSSNRNAVMYPWYTAYNPDMKLLDDDILGIQTLYGSRSKKAPTHPLAKVDPTLPPPTKGNCPQQGKITAVYYSDLYKQEFAFTTTNHIYFLGYKTRIPVVNRFNYYPKVIVPGTIEAVFTLEGFQNFGYTKDKYQFIFNDQGRYWQYYGFSYGSGNAKQGFSIHDGQGPLRLRFPRYVKHVDAVFNAVFNGRTYFFAGTEYWRYNNKRREFDAGYPKNIKQYWGGLPGTVDAAYSSPDKSTTYFIAEGKFYLYDDVNIKVKSVHEISSFLQCRGAAQIIDNSSRSSNKLGLIGMISSEPAKLSAISSPGEKPREP</sequence>
<dbReference type="AlphaFoldDB" id="A0A7M5URG1"/>
<feature type="disulfide bond" evidence="12">
    <location>
        <begin position="315"/>
        <end position="526"/>
    </location>
</feature>
<feature type="binding site" evidence="10">
    <location>
        <position position="249"/>
    </location>
    <ligand>
        <name>Zn(2+)</name>
        <dbReference type="ChEBI" id="CHEBI:29105"/>
        <label>2</label>
        <note>catalytic</note>
    </ligand>
</feature>
<feature type="binding site" evidence="11">
    <location>
        <position position="207"/>
    </location>
    <ligand>
        <name>Zn(2+)</name>
        <dbReference type="ChEBI" id="CHEBI:29105"/>
        <label>1</label>
    </ligand>
</feature>
<dbReference type="Gene3D" id="3.40.390.10">
    <property type="entry name" value="Collagenase (Catalytic Domain)"/>
    <property type="match status" value="1"/>
</dbReference>
<keyword evidence="8" id="KW-0482">Metalloprotease</keyword>
<feature type="domain" description="Peptidase metallopeptidase" evidence="16">
    <location>
        <begin position="114"/>
        <end position="290"/>
    </location>
</feature>
<comment type="cofactor">
    <cofactor evidence="11">
        <name>Zn(2+)</name>
        <dbReference type="ChEBI" id="CHEBI:29105"/>
    </cofactor>
    <text evidence="11">Binds 2 Zn(2+) ions per subunit.</text>
</comment>
<feature type="binding site" evidence="11">
    <location>
        <position position="263"/>
    </location>
    <ligand>
        <name>Zn(2+)</name>
        <dbReference type="ChEBI" id="CHEBI:29105"/>
        <label>2</label>
        <note>catalytic</note>
    </ligand>
</feature>
<dbReference type="GO" id="GO:0030198">
    <property type="term" value="P:extracellular matrix organization"/>
    <property type="evidence" value="ECO:0007669"/>
    <property type="project" value="TreeGrafter"/>
</dbReference>
<evidence type="ECO:0000256" key="2">
    <source>
        <dbReference type="ARBA" id="ARBA00022670"/>
    </source>
</evidence>
<dbReference type="PRINTS" id="PR00138">
    <property type="entry name" value="MATRIXIN"/>
</dbReference>
<feature type="binding site" evidence="11">
    <location>
        <position position="134"/>
    </location>
    <ligand>
        <name>Ca(2+)</name>
        <dbReference type="ChEBI" id="CHEBI:29108"/>
        <label>1</label>
    </ligand>
</feature>
<dbReference type="InterPro" id="IPR021190">
    <property type="entry name" value="Pept_M10A"/>
</dbReference>
<keyword evidence="7 11" id="KW-0106">Calcium</keyword>
<dbReference type="InterPro" id="IPR036375">
    <property type="entry name" value="Hemopexin-like_dom_sf"/>
</dbReference>
<dbReference type="SMART" id="SM00120">
    <property type="entry name" value="HX"/>
    <property type="match status" value="2"/>
</dbReference>
<feature type="binding site" description="in inhibited form" evidence="11">
    <location>
        <position position="91"/>
    </location>
    <ligand>
        <name>Zn(2+)</name>
        <dbReference type="ChEBI" id="CHEBI:29105"/>
        <label>2</label>
        <note>catalytic</note>
    </ligand>
</feature>
<dbReference type="Proteomes" id="UP000594262">
    <property type="component" value="Unplaced"/>
</dbReference>
<dbReference type="GO" id="GO:0030574">
    <property type="term" value="P:collagen catabolic process"/>
    <property type="evidence" value="ECO:0007669"/>
    <property type="project" value="TreeGrafter"/>
</dbReference>
<evidence type="ECO:0000256" key="3">
    <source>
        <dbReference type="ARBA" id="ARBA00022723"/>
    </source>
</evidence>
<dbReference type="InterPro" id="IPR024079">
    <property type="entry name" value="MetalloPept_cat_dom_sf"/>
</dbReference>
<feature type="binding site" evidence="11">
    <location>
        <position position="220"/>
    </location>
    <ligand>
        <name>Ca(2+)</name>
        <dbReference type="ChEBI" id="CHEBI:29108"/>
        <label>2</label>
    </ligand>
</feature>
<keyword evidence="2" id="KW-0645">Protease</keyword>
<feature type="binding site" evidence="11">
    <location>
        <position position="192"/>
    </location>
    <ligand>
        <name>Zn(2+)</name>
        <dbReference type="ChEBI" id="CHEBI:29105"/>
        <label>1</label>
    </ligand>
</feature>
<feature type="binding site" evidence="11">
    <location>
        <position position="227"/>
    </location>
    <ligand>
        <name>Ca(2+)</name>
        <dbReference type="ChEBI" id="CHEBI:29108"/>
        <label>3</label>
    </ligand>
</feature>